<dbReference type="EMBL" id="JBBKAI010000002">
    <property type="protein sequence ID" value="MEJ8661699.1"/>
    <property type="molecule type" value="Genomic_DNA"/>
</dbReference>
<name>A0ACC6QTJ7_9ACTN</name>
<keyword evidence="2" id="KW-1185">Reference proteome</keyword>
<organism evidence="1 2">
    <name type="scientific">Streptomyces pratisoli</name>
    <dbReference type="NCBI Taxonomy" id="3139917"/>
    <lineage>
        <taxon>Bacteria</taxon>
        <taxon>Bacillati</taxon>
        <taxon>Actinomycetota</taxon>
        <taxon>Actinomycetes</taxon>
        <taxon>Kitasatosporales</taxon>
        <taxon>Streptomycetaceae</taxon>
        <taxon>Streptomyces</taxon>
    </lineage>
</organism>
<accession>A0ACC6QTJ7</accession>
<comment type="caution">
    <text evidence="1">The sequence shown here is derived from an EMBL/GenBank/DDBJ whole genome shotgun (WGS) entry which is preliminary data.</text>
</comment>
<protein>
    <submittedName>
        <fullName evidence="1">Alpha/beta fold hydrolase</fullName>
    </submittedName>
</protein>
<gene>
    <name evidence="1" type="ORF">WKI58_35220</name>
</gene>
<reference evidence="1" key="1">
    <citation type="submission" date="2024-03" db="EMBL/GenBank/DDBJ databases">
        <title>Novel Streptomyces species of biotechnological and ecological value are a feature of Machair soil.</title>
        <authorList>
            <person name="Prole J.R."/>
            <person name="Goodfellow M."/>
            <person name="Allenby N."/>
            <person name="Ward A.C."/>
        </authorList>
    </citation>
    <scope>NUCLEOTIDE SEQUENCE</scope>
    <source>
        <strain evidence="1">MS1.AVA.4</strain>
    </source>
</reference>
<dbReference type="Proteomes" id="UP001375539">
    <property type="component" value="Unassembled WGS sequence"/>
</dbReference>
<evidence type="ECO:0000313" key="1">
    <source>
        <dbReference type="EMBL" id="MEJ8661699.1"/>
    </source>
</evidence>
<sequence>MTDQRWLHPLAAAGPRGRDPLARLVCLPHAGGSPSTFRDWHRHLDSRIEALAVCYPGRHERFADPVVTTMADMAREVAAALAPLADRPLWLFGHSMGAAIAYETVRLLTDVHGVRPAGLVVSGSPPPHRLLAGDAIHVRGDDAIIADVLDMGAADSAVLADPELRQLVLPALRADYTLIETYRPAPAEPLDIPLIVAYGTDDEDAAGPADEWARHSSSTAELLPLPGGHFYLQDRAEELLTHLSQRFLAAPGRS</sequence>
<proteinExistence type="predicted"/>
<keyword evidence="1" id="KW-0378">Hydrolase</keyword>
<evidence type="ECO:0000313" key="2">
    <source>
        <dbReference type="Proteomes" id="UP001375539"/>
    </source>
</evidence>